<name>A0A081ND02_9GAMM</name>
<dbReference type="RefSeq" id="WP_034839740.1">
    <property type="nucleotide sequence ID" value="NZ_JOKH01000005.1"/>
</dbReference>
<proteinExistence type="predicted"/>
<protein>
    <submittedName>
        <fullName evidence="1">Uncharacterized protein</fullName>
    </submittedName>
</protein>
<reference evidence="1 2" key="1">
    <citation type="submission" date="2014-06" db="EMBL/GenBank/DDBJ databases">
        <title>Whole Genome Sequences of Three Symbiotic Endozoicomonas Bacteria.</title>
        <authorList>
            <person name="Neave M.J."/>
            <person name="Apprill A."/>
            <person name="Voolstra C.R."/>
        </authorList>
    </citation>
    <scope>NUCLEOTIDE SEQUENCE [LARGE SCALE GENOMIC DNA]</scope>
    <source>
        <strain evidence="1 2">DSM 25634</strain>
    </source>
</reference>
<accession>A0A081ND02</accession>
<dbReference type="OrthoDB" id="6195925at2"/>
<organism evidence="1 2">
    <name type="scientific">Endozoicomonas numazuensis</name>
    <dbReference type="NCBI Taxonomy" id="1137799"/>
    <lineage>
        <taxon>Bacteria</taxon>
        <taxon>Pseudomonadati</taxon>
        <taxon>Pseudomonadota</taxon>
        <taxon>Gammaproteobacteria</taxon>
        <taxon>Oceanospirillales</taxon>
        <taxon>Endozoicomonadaceae</taxon>
        <taxon>Endozoicomonas</taxon>
    </lineage>
</organism>
<gene>
    <name evidence="1" type="ORF">GZ78_20805</name>
</gene>
<dbReference type="AlphaFoldDB" id="A0A081ND02"/>
<dbReference type="Proteomes" id="UP000028073">
    <property type="component" value="Unassembled WGS sequence"/>
</dbReference>
<sequence length="114" mass="13267">MTDQEEAYLSLLCLRNSTFRIAQLYWTYIKLRSLTGQAPPILIIMLSVLWEKQQGLHDKLVASYPDDMAAEKWHGLDEMNDRLGDMSIETQEDLQKICQTEMQVLQLVGMMMKQ</sequence>
<keyword evidence="2" id="KW-1185">Reference proteome</keyword>
<evidence type="ECO:0000313" key="1">
    <source>
        <dbReference type="EMBL" id="KEQ16325.1"/>
    </source>
</evidence>
<evidence type="ECO:0000313" key="2">
    <source>
        <dbReference type="Proteomes" id="UP000028073"/>
    </source>
</evidence>
<comment type="caution">
    <text evidence="1">The sequence shown here is derived from an EMBL/GenBank/DDBJ whole genome shotgun (WGS) entry which is preliminary data.</text>
</comment>
<dbReference type="EMBL" id="JOKH01000005">
    <property type="protein sequence ID" value="KEQ16325.1"/>
    <property type="molecule type" value="Genomic_DNA"/>
</dbReference>